<dbReference type="EMBL" id="CP162599">
    <property type="protein sequence ID" value="XDK34037.1"/>
    <property type="molecule type" value="Genomic_DNA"/>
</dbReference>
<feature type="transmembrane region" description="Helical" evidence="1">
    <location>
        <begin position="46"/>
        <end position="70"/>
    </location>
</feature>
<feature type="domain" description="Nucleoside transporter/FeoB GTPase Gate" evidence="2">
    <location>
        <begin position="43"/>
        <end position="139"/>
    </location>
</feature>
<feature type="transmembrane region" description="Helical" evidence="1">
    <location>
        <begin position="6"/>
        <end position="25"/>
    </location>
</feature>
<feature type="transmembrane region" description="Helical" evidence="1">
    <location>
        <begin position="120"/>
        <end position="141"/>
    </location>
</feature>
<feature type="transmembrane region" description="Helical" evidence="1">
    <location>
        <begin position="147"/>
        <end position="168"/>
    </location>
</feature>
<name>A0AB39HQ25_9BACI</name>
<proteinExistence type="predicted"/>
<sequence length="400" mass="44449">MKHWFLTLMIAFCTISVFILFIIYPQETLEASLNGLNVWGKIIFPSLLPFFILSELLISFGVVRFIGVLFEPIMRPIFNIPGAGSFAWIIGMASGYPSGAKITAKLREEEQLSKIEAERIIAYSNNASPLFIFGAVAVGMFHDAQLGLLIAVCHYMGNMIIGFCMRFYGTKSESPKKITEKNFSLKQAFNQMHLTRIRDTRPFGTVLSDAVIQSIQTLLLIGGFIILFSVLSNLLIVIESTQIIVWTIAGILSALSISTEFSFSIFTGLFELSLGSYLIANEDAGSLLQKLILVSFLLGFNGFSVHAQVASILAKTDISFAPYFFARIMHGIIASILTIFLFSPMYLSKQGAKLETMPVSQEPVFSFFAFTLEKMMIYGTFITITAIGIASILYIQRTYK</sequence>
<feature type="transmembrane region" description="Helical" evidence="1">
    <location>
        <begin position="291"/>
        <end position="314"/>
    </location>
</feature>
<gene>
    <name evidence="3" type="primary">ylbJ</name>
    <name evidence="3" type="ORF">AB4Y30_06705</name>
</gene>
<feature type="transmembrane region" description="Helical" evidence="1">
    <location>
        <begin position="244"/>
        <end position="270"/>
    </location>
</feature>
<evidence type="ECO:0000259" key="2">
    <source>
        <dbReference type="Pfam" id="PF07670"/>
    </source>
</evidence>
<dbReference type="AlphaFoldDB" id="A0AB39HQ25"/>
<dbReference type="Pfam" id="PF07670">
    <property type="entry name" value="Gate"/>
    <property type="match status" value="1"/>
</dbReference>
<dbReference type="InterPro" id="IPR011642">
    <property type="entry name" value="Gate_dom"/>
</dbReference>
<organism evidence="3">
    <name type="scientific">Ornithinibacillus sp. 4-3</name>
    <dbReference type="NCBI Taxonomy" id="3231488"/>
    <lineage>
        <taxon>Bacteria</taxon>
        <taxon>Bacillati</taxon>
        <taxon>Bacillota</taxon>
        <taxon>Bacilli</taxon>
        <taxon>Bacillales</taxon>
        <taxon>Bacillaceae</taxon>
        <taxon>Ornithinibacillus</taxon>
    </lineage>
</organism>
<reference evidence="3" key="1">
    <citation type="submission" date="2024-07" db="EMBL/GenBank/DDBJ databases">
        <title>Halotolerant mesophilic bacterium Ornithinibacillus sp. 4-3, sp. nov., isolated from soil.</title>
        <authorList>
            <person name="Sidarenka A.V."/>
            <person name="Guliayeva D.E."/>
            <person name="Leanovich S.I."/>
            <person name="Hileuskaya K.S."/>
            <person name="Akhremchuk A.E."/>
            <person name="Sikolenko M.A."/>
            <person name="Valentovich L.N."/>
        </authorList>
    </citation>
    <scope>NUCLEOTIDE SEQUENCE</scope>
    <source>
        <strain evidence="3">4-3</strain>
    </source>
</reference>
<dbReference type="RefSeq" id="WP_368654715.1">
    <property type="nucleotide sequence ID" value="NZ_CP162599.1"/>
</dbReference>
<accession>A0AB39HQ25</accession>
<feature type="transmembrane region" description="Helical" evidence="1">
    <location>
        <begin position="375"/>
        <end position="395"/>
    </location>
</feature>
<evidence type="ECO:0000256" key="1">
    <source>
        <dbReference type="SAM" id="Phobius"/>
    </source>
</evidence>
<keyword evidence="1" id="KW-0812">Transmembrane</keyword>
<feature type="transmembrane region" description="Helical" evidence="1">
    <location>
        <begin position="218"/>
        <end position="238"/>
    </location>
</feature>
<keyword evidence="1" id="KW-0472">Membrane</keyword>
<feature type="transmembrane region" description="Helical" evidence="1">
    <location>
        <begin position="320"/>
        <end position="347"/>
    </location>
</feature>
<dbReference type="NCBIfam" id="TIGR02871">
    <property type="entry name" value="spore_ylbJ"/>
    <property type="match status" value="1"/>
</dbReference>
<feature type="transmembrane region" description="Helical" evidence="1">
    <location>
        <begin position="76"/>
        <end position="99"/>
    </location>
</feature>
<protein>
    <submittedName>
        <fullName evidence="3">Sporulation integral membrane protein YlbJ</fullName>
    </submittedName>
</protein>
<keyword evidence="1" id="KW-1133">Transmembrane helix</keyword>
<dbReference type="InterPro" id="IPR014226">
    <property type="entry name" value="Spore_IM_YlbJ"/>
</dbReference>
<evidence type="ECO:0000313" key="3">
    <source>
        <dbReference type="EMBL" id="XDK34037.1"/>
    </source>
</evidence>